<keyword evidence="6" id="KW-0862">Zinc</keyword>
<evidence type="ECO:0000256" key="6">
    <source>
        <dbReference type="ARBA" id="ARBA00022833"/>
    </source>
</evidence>
<evidence type="ECO:0000256" key="10">
    <source>
        <dbReference type="PROSITE-ProRule" id="PRU00134"/>
    </source>
</evidence>
<gene>
    <name evidence="14" type="primary">LOC117647660</name>
</gene>
<feature type="domain" description="MYND-type" evidence="12">
    <location>
        <begin position="280"/>
        <end position="319"/>
    </location>
</feature>
<dbReference type="InParanoid" id="A0A6P8Z691"/>
<reference evidence="14" key="1">
    <citation type="submission" date="2025-08" db="UniProtKB">
        <authorList>
            <consortium name="RefSeq"/>
        </authorList>
    </citation>
    <scope>IDENTIFICATION</scope>
    <source>
        <tissue evidence="14">Total insect</tissue>
    </source>
</reference>
<evidence type="ECO:0000256" key="1">
    <source>
        <dbReference type="ARBA" id="ARBA00022603"/>
    </source>
</evidence>
<dbReference type="Gene3D" id="1.25.40.10">
    <property type="entry name" value="Tetratricopeptide repeat domain"/>
    <property type="match status" value="2"/>
</dbReference>
<evidence type="ECO:0000256" key="8">
    <source>
        <dbReference type="ARBA" id="ARBA00093635"/>
    </source>
</evidence>
<dbReference type="GO" id="GO:0005737">
    <property type="term" value="C:cytoplasm"/>
    <property type="evidence" value="ECO:0007669"/>
    <property type="project" value="TreeGrafter"/>
</dbReference>
<protein>
    <recommendedName>
        <fullName evidence="8">Protein-lysine N-methyltransferase SMYD4</fullName>
    </recommendedName>
    <alternativeName>
        <fullName evidence="9">SET and MYND domain-containing protein 4</fullName>
    </alternativeName>
</protein>
<evidence type="ECO:0000259" key="11">
    <source>
        <dbReference type="PROSITE" id="PS50280"/>
    </source>
</evidence>
<dbReference type="InterPro" id="IPR002893">
    <property type="entry name" value="Znf_MYND"/>
</dbReference>
<dbReference type="GeneID" id="117647660"/>
<dbReference type="PROSITE" id="PS50280">
    <property type="entry name" value="SET"/>
    <property type="match status" value="1"/>
</dbReference>
<dbReference type="Gene3D" id="2.170.270.10">
    <property type="entry name" value="SET domain"/>
    <property type="match status" value="1"/>
</dbReference>
<dbReference type="RefSeq" id="XP_034245426.1">
    <property type="nucleotide sequence ID" value="XM_034389535.1"/>
</dbReference>
<dbReference type="PANTHER" id="PTHR46165">
    <property type="entry name" value="SET AND MYND DOMAIN-CONTAINING PROTEIN 4"/>
    <property type="match status" value="1"/>
</dbReference>
<dbReference type="PANTHER" id="PTHR46165:SF7">
    <property type="entry name" value="SET AND MYND DOMAIN-CONTAINING PROTEIN 4"/>
    <property type="match status" value="1"/>
</dbReference>
<evidence type="ECO:0000256" key="7">
    <source>
        <dbReference type="ARBA" id="ARBA00093423"/>
    </source>
</evidence>
<evidence type="ECO:0000256" key="5">
    <source>
        <dbReference type="ARBA" id="ARBA00022771"/>
    </source>
</evidence>
<dbReference type="GO" id="GO:0042826">
    <property type="term" value="F:histone deacetylase binding"/>
    <property type="evidence" value="ECO:0007669"/>
    <property type="project" value="TreeGrafter"/>
</dbReference>
<evidence type="ECO:0000313" key="14">
    <source>
        <dbReference type="RefSeq" id="XP_034245426.1"/>
    </source>
</evidence>
<dbReference type="InterPro" id="IPR011990">
    <property type="entry name" value="TPR-like_helical_dom_sf"/>
</dbReference>
<keyword evidence="2" id="KW-0808">Transferase</keyword>
<evidence type="ECO:0000256" key="2">
    <source>
        <dbReference type="ARBA" id="ARBA00022679"/>
    </source>
</evidence>
<evidence type="ECO:0000256" key="3">
    <source>
        <dbReference type="ARBA" id="ARBA00022691"/>
    </source>
</evidence>
<dbReference type="KEGG" id="tpal:117647660"/>
<dbReference type="OrthoDB" id="5945798at2759"/>
<proteinExistence type="predicted"/>
<dbReference type="InterPro" id="IPR044421">
    <property type="entry name" value="SMYD4_SET"/>
</dbReference>
<keyword evidence="4" id="KW-0479">Metal-binding</keyword>
<dbReference type="Pfam" id="PF00856">
    <property type="entry name" value="SET"/>
    <property type="match status" value="1"/>
</dbReference>
<feature type="domain" description="SET" evidence="11">
    <location>
        <begin position="235"/>
        <end position="515"/>
    </location>
</feature>
<name>A0A6P8Z691_THRPL</name>
<dbReference type="SUPFAM" id="SSF48452">
    <property type="entry name" value="TPR-like"/>
    <property type="match status" value="1"/>
</dbReference>
<keyword evidence="3" id="KW-0949">S-adenosyl-L-methionine</keyword>
<organism evidence="14">
    <name type="scientific">Thrips palmi</name>
    <name type="common">Melon thrips</name>
    <dbReference type="NCBI Taxonomy" id="161013"/>
    <lineage>
        <taxon>Eukaryota</taxon>
        <taxon>Metazoa</taxon>
        <taxon>Ecdysozoa</taxon>
        <taxon>Arthropoda</taxon>
        <taxon>Hexapoda</taxon>
        <taxon>Insecta</taxon>
        <taxon>Pterygota</taxon>
        <taxon>Neoptera</taxon>
        <taxon>Paraneoptera</taxon>
        <taxon>Thysanoptera</taxon>
        <taxon>Terebrantia</taxon>
        <taxon>Thripoidea</taxon>
        <taxon>Thripidae</taxon>
        <taxon>Thrips</taxon>
    </lineage>
</organism>
<dbReference type="InterPro" id="IPR052097">
    <property type="entry name" value="SET-MYND_domain_protein"/>
</dbReference>
<dbReference type="CDD" id="cd10536">
    <property type="entry name" value="SET_SMYD4"/>
    <property type="match status" value="1"/>
</dbReference>
<dbReference type="InterPro" id="IPR046341">
    <property type="entry name" value="SET_dom_sf"/>
</dbReference>
<keyword evidence="5 10" id="KW-0863">Zinc-finger</keyword>
<dbReference type="GO" id="GO:0008270">
    <property type="term" value="F:zinc ion binding"/>
    <property type="evidence" value="ECO:0007669"/>
    <property type="project" value="UniProtKB-KW"/>
</dbReference>
<evidence type="ECO:0000259" key="12">
    <source>
        <dbReference type="PROSITE" id="PS50865"/>
    </source>
</evidence>
<dbReference type="PROSITE" id="PS50865">
    <property type="entry name" value="ZF_MYND_2"/>
    <property type="match status" value="1"/>
</dbReference>
<dbReference type="GO" id="GO:0008276">
    <property type="term" value="F:protein methyltransferase activity"/>
    <property type="evidence" value="ECO:0007669"/>
    <property type="project" value="UniProtKB-ARBA"/>
</dbReference>
<dbReference type="SUPFAM" id="SSF82199">
    <property type="entry name" value="SET domain"/>
    <property type="match status" value="1"/>
</dbReference>
<keyword evidence="1" id="KW-0489">Methyltransferase</keyword>
<dbReference type="Proteomes" id="UP000515158">
    <property type="component" value="Unplaced"/>
</dbReference>
<dbReference type="GO" id="GO:0008757">
    <property type="term" value="F:S-adenosylmethionine-dependent methyltransferase activity"/>
    <property type="evidence" value="ECO:0007669"/>
    <property type="project" value="UniProtKB-ARBA"/>
</dbReference>
<dbReference type="GO" id="GO:0032259">
    <property type="term" value="P:methylation"/>
    <property type="evidence" value="ECO:0007669"/>
    <property type="project" value="UniProtKB-KW"/>
</dbReference>
<dbReference type="SUPFAM" id="SSF144232">
    <property type="entry name" value="HIT/MYND zinc finger-like"/>
    <property type="match status" value="1"/>
</dbReference>
<keyword evidence="13" id="KW-1185">Reference proteome</keyword>
<evidence type="ECO:0000256" key="9">
    <source>
        <dbReference type="ARBA" id="ARBA00093680"/>
    </source>
</evidence>
<dbReference type="GO" id="GO:0008170">
    <property type="term" value="F:N-methyltransferase activity"/>
    <property type="evidence" value="ECO:0007669"/>
    <property type="project" value="UniProtKB-ARBA"/>
</dbReference>
<comment type="function">
    <text evidence="7">Protein-lysine N-methyltransferase. Monomethylates PRMT5, modulating its transcriptional activity. May also act as a histone methyltransferase. Plays a critical role in cardiac development. Acts as a key epigenetic regulator of gene expression during cardiac development via its dual activities as a methyltransferase and negative regulator of HDAC1.</text>
</comment>
<dbReference type="GO" id="GO:0005634">
    <property type="term" value="C:nucleus"/>
    <property type="evidence" value="ECO:0007669"/>
    <property type="project" value="TreeGrafter"/>
</dbReference>
<dbReference type="InterPro" id="IPR001214">
    <property type="entry name" value="SET_dom"/>
</dbReference>
<evidence type="ECO:0000313" key="13">
    <source>
        <dbReference type="Proteomes" id="UP000515158"/>
    </source>
</evidence>
<sequence>MYLFEDTIFERLLDALKVGDRVVVTSHLFYEFKTNTERVALAYQLLEEENLLPILESGGTKSPKLSTDLRNEGNKAFQKKNDLLALHLYNRSLCAAPVYSKEYALAIGNRSAVNLSLGFFNACLSDIELAHQSSYPNELRVKLLERQVKCFIQLDMVTEAEAALKTLETEVQGMAQGKREQLLSSVSTLTQDLQRIRVKAEGALDDALTSCNEFGCFERPPLSHGSNEEIKCASTAIALKYSEDKGRHLIASENIRPGDVLIVEQPFASVLLPAASSTHCYFCLNRCLSPIPCLHCTEVMFCNEKCRVESWTQFHSIDCSLLPVISNKVGKMGLLALRVLLLASQKGKKLRQLMEEVEEIEKTPKTNPRTLGFNKDGRYLSTDYWPIHFLIGHSDHRSNADIFRRSVTAACLLHCLETFTKFFEADLDDEIYYFCGGLLLHHLQSLPCNAHEVSEMSVTAGSFDSQEVGAAAYATLSLLNHSCDPNVVRHSYGDWAVLRAIRPIQQGEEILDNYGYHHALHTVDERRSQLSKQYFFHCSCEACLGSWPSYKDQPTTNPVFRCNECGSPIKKGQDPQCTCGAIIDMGELELNLAKSSKLFRETLASVWSGKHRKIVPDSLLEHLTLLAKTVKRPWREFSECQETIKQCLSLQANHVTIDM</sequence>
<dbReference type="AlphaFoldDB" id="A0A6P8Z691"/>
<evidence type="ECO:0000256" key="4">
    <source>
        <dbReference type="ARBA" id="ARBA00022723"/>
    </source>
</evidence>
<accession>A0A6P8Z691</accession>